<dbReference type="Proteomes" id="UP000324222">
    <property type="component" value="Unassembled WGS sequence"/>
</dbReference>
<protein>
    <submittedName>
        <fullName evidence="2">Uncharacterized protein</fullName>
    </submittedName>
</protein>
<gene>
    <name evidence="2" type="ORF">E2C01_030675</name>
</gene>
<feature type="region of interest" description="Disordered" evidence="1">
    <location>
        <begin position="35"/>
        <end position="89"/>
    </location>
</feature>
<comment type="caution">
    <text evidence="2">The sequence shown here is derived from an EMBL/GenBank/DDBJ whole genome shotgun (WGS) entry which is preliminary data.</text>
</comment>
<keyword evidence="3" id="KW-1185">Reference proteome</keyword>
<evidence type="ECO:0000313" key="3">
    <source>
        <dbReference type="Proteomes" id="UP000324222"/>
    </source>
</evidence>
<organism evidence="2 3">
    <name type="scientific">Portunus trituberculatus</name>
    <name type="common">Swimming crab</name>
    <name type="synonym">Neptunus trituberculatus</name>
    <dbReference type="NCBI Taxonomy" id="210409"/>
    <lineage>
        <taxon>Eukaryota</taxon>
        <taxon>Metazoa</taxon>
        <taxon>Ecdysozoa</taxon>
        <taxon>Arthropoda</taxon>
        <taxon>Crustacea</taxon>
        <taxon>Multicrustacea</taxon>
        <taxon>Malacostraca</taxon>
        <taxon>Eumalacostraca</taxon>
        <taxon>Eucarida</taxon>
        <taxon>Decapoda</taxon>
        <taxon>Pleocyemata</taxon>
        <taxon>Brachyura</taxon>
        <taxon>Eubrachyura</taxon>
        <taxon>Portunoidea</taxon>
        <taxon>Portunidae</taxon>
        <taxon>Portuninae</taxon>
        <taxon>Portunus</taxon>
    </lineage>
</organism>
<reference evidence="2 3" key="1">
    <citation type="submission" date="2019-05" db="EMBL/GenBank/DDBJ databases">
        <title>Another draft genome of Portunus trituberculatus and its Hox gene families provides insights of decapod evolution.</title>
        <authorList>
            <person name="Jeong J.-H."/>
            <person name="Song I."/>
            <person name="Kim S."/>
            <person name="Choi T."/>
            <person name="Kim D."/>
            <person name="Ryu S."/>
            <person name="Kim W."/>
        </authorList>
    </citation>
    <scope>NUCLEOTIDE SEQUENCE [LARGE SCALE GENOMIC DNA]</scope>
    <source>
        <tissue evidence="2">Muscle</tissue>
    </source>
</reference>
<evidence type="ECO:0000313" key="2">
    <source>
        <dbReference type="EMBL" id="MPC37201.1"/>
    </source>
</evidence>
<name>A0A5B7ERG4_PORTR</name>
<dbReference type="AlphaFoldDB" id="A0A5B7ERG4"/>
<feature type="compositionally biased region" description="Low complexity" evidence="1">
    <location>
        <begin position="44"/>
        <end position="56"/>
    </location>
</feature>
<accession>A0A5B7ERG4</accession>
<sequence length="89" mass="9939">MITSIPTWPIPIRARKPRRNWRECATSRYSRYAAGAPRHPWAAPSSLSEPSTLLPSQRQEAAHGCRRGPSPAGRAFPRHGTVPHHCHQA</sequence>
<evidence type="ECO:0000256" key="1">
    <source>
        <dbReference type="SAM" id="MobiDB-lite"/>
    </source>
</evidence>
<proteinExistence type="predicted"/>
<dbReference type="EMBL" id="VSRR010003715">
    <property type="protein sequence ID" value="MPC37201.1"/>
    <property type="molecule type" value="Genomic_DNA"/>
</dbReference>